<evidence type="ECO:0000256" key="1">
    <source>
        <dbReference type="ARBA" id="ARBA00023002"/>
    </source>
</evidence>
<gene>
    <name evidence="2" type="ORF">EDB92DRAFT_2029582</name>
</gene>
<comment type="caution">
    <text evidence="2">The sequence shown here is derived from an EMBL/GenBank/DDBJ whole genome shotgun (WGS) entry which is preliminary data.</text>
</comment>
<sequence length="539" mass="59149">MASQGGDSDLLEKLYPIPLSTGIASLPGPTSASARALLSVLKHNRQNHHIFFNERGFHNHVTHHVLAIYGLGASPEIIEDAYGTHDYLKPAFESPDSITEKNFAEHLGDARYYSAYLAYFSEYLRDHTPNEAFERFIFSSSFNFNPDLAAATVQDVQSAGKEGKKHPQMLNRLLAGLVHPFIHFAYGFEFGIPGQVAEGLANAAVHPAEQTELVPPSFFSKLPEPGILSGLTSRLSLLRIAPVHGEKRPTFAFLRRIRDHPKLSVDALYSQLEVPRQHRYQAVVPKAGDSIVELVEQWANEWLADARTDADIEKRLEGMVEEVTWGNVIWFAVGGWQARGDPGRTFNADFFIAHLVTSSVFLLTVVLPSDHSPYPLVPLASRVTLLKAYLATSATWYISRGNVPIPIEGFYSATGNRLTAPPAAPVPPDAKRKPLSAPGGPWERIVANAVAHPEEHLPKAVRSLAVLAARWGSRPAGYFAGGGEDGLEGRETLDGTLFVRAASLALDRLGWAHESGKELGNWDFEGYTGRQSDDRDVAV</sequence>
<dbReference type="AlphaFoldDB" id="A0AAD4QAI7"/>
<keyword evidence="1" id="KW-0560">Oxidoreductase</keyword>
<dbReference type="InterPro" id="IPR025337">
    <property type="entry name" value="Questin_oxidase-like"/>
</dbReference>
<dbReference type="EMBL" id="JAKELL010000068">
    <property type="protein sequence ID" value="KAH8985110.1"/>
    <property type="molecule type" value="Genomic_DNA"/>
</dbReference>
<dbReference type="GO" id="GO:0016491">
    <property type="term" value="F:oxidoreductase activity"/>
    <property type="evidence" value="ECO:0007669"/>
    <property type="project" value="UniProtKB-KW"/>
</dbReference>
<dbReference type="PANTHER" id="PTHR35870">
    <property type="entry name" value="PROTEIN, PUTATIVE (AFU_ORTHOLOGUE AFUA_5G03330)-RELATED"/>
    <property type="match status" value="1"/>
</dbReference>
<dbReference type="Proteomes" id="UP001201163">
    <property type="component" value="Unassembled WGS sequence"/>
</dbReference>
<keyword evidence="3" id="KW-1185">Reference proteome</keyword>
<organism evidence="2 3">
    <name type="scientific">Lactarius akahatsu</name>
    <dbReference type="NCBI Taxonomy" id="416441"/>
    <lineage>
        <taxon>Eukaryota</taxon>
        <taxon>Fungi</taxon>
        <taxon>Dikarya</taxon>
        <taxon>Basidiomycota</taxon>
        <taxon>Agaricomycotina</taxon>
        <taxon>Agaricomycetes</taxon>
        <taxon>Russulales</taxon>
        <taxon>Russulaceae</taxon>
        <taxon>Lactarius</taxon>
    </lineage>
</organism>
<evidence type="ECO:0000313" key="3">
    <source>
        <dbReference type="Proteomes" id="UP001201163"/>
    </source>
</evidence>
<proteinExistence type="predicted"/>
<dbReference type="Pfam" id="PF14027">
    <property type="entry name" value="Questin_oxidase"/>
    <property type="match status" value="1"/>
</dbReference>
<protein>
    <recommendedName>
        <fullName evidence="4">Oxidoreductase AflY</fullName>
    </recommendedName>
</protein>
<evidence type="ECO:0008006" key="4">
    <source>
        <dbReference type="Google" id="ProtNLM"/>
    </source>
</evidence>
<reference evidence="2" key="1">
    <citation type="submission" date="2022-01" db="EMBL/GenBank/DDBJ databases">
        <title>Comparative genomics reveals a dynamic genome evolution in the ectomycorrhizal milk-cap (Lactarius) mushrooms.</title>
        <authorList>
            <consortium name="DOE Joint Genome Institute"/>
            <person name="Lebreton A."/>
            <person name="Tang N."/>
            <person name="Kuo A."/>
            <person name="LaButti K."/>
            <person name="Drula E."/>
            <person name="Barry K."/>
            <person name="Clum A."/>
            <person name="Lipzen A."/>
            <person name="Mousain D."/>
            <person name="Ng V."/>
            <person name="Wang R."/>
            <person name="Wang X."/>
            <person name="Dai Y."/>
            <person name="Henrissat B."/>
            <person name="Grigoriev I.V."/>
            <person name="Guerin-Laguette A."/>
            <person name="Yu F."/>
            <person name="Martin F.M."/>
        </authorList>
    </citation>
    <scope>NUCLEOTIDE SEQUENCE</scope>
    <source>
        <strain evidence="2">QP</strain>
    </source>
</reference>
<accession>A0AAD4QAI7</accession>
<dbReference type="PANTHER" id="PTHR35870:SF1">
    <property type="entry name" value="PROTEIN, PUTATIVE (AFU_ORTHOLOGUE AFUA_5G03330)-RELATED"/>
    <property type="match status" value="1"/>
</dbReference>
<name>A0AAD4QAI7_9AGAM</name>
<evidence type="ECO:0000313" key="2">
    <source>
        <dbReference type="EMBL" id="KAH8985110.1"/>
    </source>
</evidence>